<proteinExistence type="predicted"/>
<evidence type="ECO:0000313" key="3">
    <source>
        <dbReference type="Proteomes" id="UP000238196"/>
    </source>
</evidence>
<feature type="coiled-coil region" evidence="1">
    <location>
        <begin position="48"/>
        <end position="75"/>
    </location>
</feature>
<keyword evidence="1" id="KW-0175">Coiled coil</keyword>
<gene>
    <name evidence="2" type="ORF">C4K68_13860</name>
</gene>
<name>A0A2S5KPY8_9PROT</name>
<protein>
    <submittedName>
        <fullName evidence="2">Uncharacterized protein</fullName>
    </submittedName>
</protein>
<accession>A0A2S5KPY8</accession>
<comment type="caution">
    <text evidence="2">The sequence shown here is derived from an EMBL/GenBank/DDBJ whole genome shotgun (WGS) entry which is preliminary data.</text>
</comment>
<evidence type="ECO:0000256" key="1">
    <source>
        <dbReference type="SAM" id="Coils"/>
    </source>
</evidence>
<evidence type="ECO:0000313" key="2">
    <source>
        <dbReference type="EMBL" id="PPC76743.1"/>
    </source>
</evidence>
<dbReference type="Proteomes" id="UP000238196">
    <property type="component" value="Unassembled WGS sequence"/>
</dbReference>
<sequence length="182" mass="20449">MLLTLRKPMDSALLPAVLLLLVLVSSALYATFKITELYHFNASFEERHKQIKLQIKELLSLADTLEHRLAALQQTGTPTDPTHLQATLKDVRQQTKSLSSLILCPREKTFYFALLAVEDNLRVNVHQALSAADRAGGNSIPSQQSVGTSMDMMMTAIYRLQTAVHQRKEIDNYVICADEQPR</sequence>
<dbReference type="EMBL" id="PRLP01000042">
    <property type="protein sequence ID" value="PPC76743.1"/>
    <property type="molecule type" value="Genomic_DNA"/>
</dbReference>
<dbReference type="AlphaFoldDB" id="A0A2S5KPY8"/>
<reference evidence="2 3" key="1">
    <citation type="submission" date="2018-02" db="EMBL/GenBank/DDBJ databases">
        <title>novel marine gammaproteobacteria from coastal saline agro ecosystem.</title>
        <authorList>
            <person name="Krishnan R."/>
            <person name="Ramesh Kumar N."/>
        </authorList>
    </citation>
    <scope>NUCLEOTIDE SEQUENCE [LARGE SCALE GENOMIC DNA]</scope>
    <source>
        <strain evidence="2 3">228</strain>
    </source>
</reference>
<organism evidence="2 3">
    <name type="scientific">Proteobacteria bacterium 228</name>
    <dbReference type="NCBI Taxonomy" id="2083153"/>
    <lineage>
        <taxon>Bacteria</taxon>
        <taxon>Pseudomonadati</taxon>
        <taxon>Pseudomonadota</taxon>
    </lineage>
</organism>